<dbReference type="PANTHER" id="PTHR11101:SF80">
    <property type="entry name" value="PHOSPHATE TRANSPORTER"/>
    <property type="match status" value="1"/>
</dbReference>
<sequence>MIVAFLVLVVGLASGFAFLNGFRDVSNAVALSTRTRALTPSVAVLLAAVFNFIGAMLSGSFVLAFTQSWITLPNGIGGLSMLTSALAASIIWGVYAWWRGIPLSSTNSLVGGLIGAGAASALVGGNSINGVDNVLLTQVALPLVLSPLIAFVAAYLLVWPVTWAARYTQPNVINRRFRRAQAVSAAAVAFGHGLQDGQRTAAVLLLALVAAGLSSGGELPLWILLLTAIMLTAGTMFGGWRISHTLGHKLIRVDPLRGFVAQTLTSVMLFVGAIGLQLPLSTTHTLTASVLGAGTNQRFATTNRRLVRRILLFWVATPLVTAAAAFVLELAFSPLADLRPN</sequence>
<comment type="caution">
    <text evidence="7">The sequence shown here is derived from an EMBL/GenBank/DDBJ whole genome shotgun (WGS) entry which is preliminary data.</text>
</comment>
<feature type="transmembrane region" description="Helical" evidence="6">
    <location>
        <begin position="259"/>
        <end position="280"/>
    </location>
</feature>
<accession>A0ABS6I4I8</accession>
<evidence type="ECO:0000256" key="2">
    <source>
        <dbReference type="ARBA" id="ARBA00022448"/>
    </source>
</evidence>
<feature type="transmembrane region" description="Helical" evidence="6">
    <location>
        <begin position="76"/>
        <end position="98"/>
    </location>
</feature>
<keyword evidence="8" id="KW-1185">Reference proteome</keyword>
<gene>
    <name evidence="7" type="ORF">KSW38_03390</name>
</gene>
<dbReference type="Pfam" id="PF01384">
    <property type="entry name" value="PHO4"/>
    <property type="match status" value="1"/>
</dbReference>
<feature type="transmembrane region" description="Helical" evidence="6">
    <location>
        <begin position="41"/>
        <end position="64"/>
    </location>
</feature>
<protein>
    <submittedName>
        <fullName evidence="7">Inorganic phosphate transporter</fullName>
    </submittedName>
</protein>
<dbReference type="InterPro" id="IPR001204">
    <property type="entry name" value="Phos_transporter"/>
</dbReference>
<name>A0ABS6I4I8_9MICC</name>
<feature type="transmembrane region" description="Helical" evidence="6">
    <location>
        <begin position="140"/>
        <end position="161"/>
    </location>
</feature>
<keyword evidence="2" id="KW-0813">Transport</keyword>
<dbReference type="RefSeq" id="WP_216922683.1">
    <property type="nucleotide sequence ID" value="NZ_JAHOPC010000001.1"/>
</dbReference>
<evidence type="ECO:0000256" key="1">
    <source>
        <dbReference type="ARBA" id="ARBA00004141"/>
    </source>
</evidence>
<feature type="transmembrane region" description="Helical" evidence="6">
    <location>
        <begin position="110"/>
        <end position="128"/>
    </location>
</feature>
<evidence type="ECO:0000313" key="7">
    <source>
        <dbReference type="EMBL" id="MBU8865339.1"/>
    </source>
</evidence>
<evidence type="ECO:0000256" key="4">
    <source>
        <dbReference type="ARBA" id="ARBA00022989"/>
    </source>
</evidence>
<comment type="subcellular location">
    <subcellularLocation>
        <location evidence="1">Membrane</location>
        <topology evidence="1">Multi-pass membrane protein</topology>
    </subcellularLocation>
</comment>
<evidence type="ECO:0000313" key="8">
    <source>
        <dbReference type="Proteomes" id="UP000824166"/>
    </source>
</evidence>
<dbReference type="Proteomes" id="UP000824166">
    <property type="component" value="Unassembled WGS sequence"/>
</dbReference>
<keyword evidence="4 6" id="KW-1133">Transmembrane helix</keyword>
<keyword evidence="3 6" id="KW-0812">Transmembrane</keyword>
<dbReference type="PANTHER" id="PTHR11101">
    <property type="entry name" value="PHOSPHATE TRANSPORTER"/>
    <property type="match status" value="1"/>
</dbReference>
<reference evidence="7 8" key="1">
    <citation type="submission" date="2021-06" db="EMBL/GenBank/DDBJ databases">
        <authorList>
            <person name="Jeong J.W."/>
        </authorList>
    </citation>
    <scope>NUCLEOTIDE SEQUENCE [LARGE SCALE GENOMIC DNA]</scope>
    <source>
        <strain evidence="7 8">MMS21-TAE1-1</strain>
    </source>
</reference>
<organism evidence="7 8">
    <name type="scientific">Paenarthrobacter aromaticivorans</name>
    <dbReference type="NCBI Taxonomy" id="2849150"/>
    <lineage>
        <taxon>Bacteria</taxon>
        <taxon>Bacillati</taxon>
        <taxon>Actinomycetota</taxon>
        <taxon>Actinomycetes</taxon>
        <taxon>Micrococcales</taxon>
        <taxon>Micrococcaceae</taxon>
        <taxon>Paenarthrobacter</taxon>
    </lineage>
</organism>
<feature type="transmembrane region" description="Helical" evidence="6">
    <location>
        <begin position="311"/>
        <end position="332"/>
    </location>
</feature>
<dbReference type="EMBL" id="JAHOPC010000001">
    <property type="protein sequence ID" value="MBU8865339.1"/>
    <property type="molecule type" value="Genomic_DNA"/>
</dbReference>
<proteinExistence type="predicted"/>
<evidence type="ECO:0000256" key="3">
    <source>
        <dbReference type="ARBA" id="ARBA00022692"/>
    </source>
</evidence>
<feature type="transmembrane region" description="Helical" evidence="6">
    <location>
        <begin position="219"/>
        <end position="238"/>
    </location>
</feature>
<evidence type="ECO:0000256" key="5">
    <source>
        <dbReference type="ARBA" id="ARBA00023136"/>
    </source>
</evidence>
<evidence type="ECO:0000256" key="6">
    <source>
        <dbReference type="SAM" id="Phobius"/>
    </source>
</evidence>
<keyword evidence="5 6" id="KW-0472">Membrane</keyword>